<feature type="domain" description="GAIN-B" evidence="16">
    <location>
        <begin position="791"/>
        <end position="952"/>
    </location>
</feature>
<feature type="transmembrane region" description="Helical" evidence="15">
    <location>
        <begin position="963"/>
        <end position="986"/>
    </location>
</feature>
<evidence type="ECO:0000256" key="6">
    <source>
        <dbReference type="ARBA" id="ARBA00022734"/>
    </source>
</evidence>
<dbReference type="InterPro" id="IPR000203">
    <property type="entry name" value="GPS"/>
</dbReference>
<feature type="region of interest" description="Disordered" evidence="14">
    <location>
        <begin position="1652"/>
        <end position="1715"/>
    </location>
</feature>
<feature type="transmembrane region" description="Helical" evidence="15">
    <location>
        <begin position="1066"/>
        <end position="1086"/>
    </location>
</feature>
<evidence type="ECO:0000313" key="20">
    <source>
        <dbReference type="Proteomes" id="UP000694843"/>
    </source>
</evidence>
<keyword evidence="5" id="KW-0732">Signal</keyword>
<dbReference type="InterPro" id="IPR036445">
    <property type="entry name" value="GPCR_2_extracell_dom_sf"/>
</dbReference>
<evidence type="ECO:0000259" key="16">
    <source>
        <dbReference type="PROSITE" id="PS50221"/>
    </source>
</evidence>
<evidence type="ECO:0000256" key="8">
    <source>
        <dbReference type="ARBA" id="ARBA00023040"/>
    </source>
</evidence>
<evidence type="ECO:0000256" key="11">
    <source>
        <dbReference type="ARBA" id="ARBA00023170"/>
    </source>
</evidence>
<evidence type="ECO:0000256" key="2">
    <source>
        <dbReference type="ARBA" id="ARBA00010933"/>
    </source>
</evidence>
<feature type="transmembrane region" description="Helical" evidence="15">
    <location>
        <begin position="998"/>
        <end position="1018"/>
    </location>
</feature>
<keyword evidence="11" id="KW-0675">Receptor</keyword>
<dbReference type="InterPro" id="IPR001879">
    <property type="entry name" value="GPCR_2_extracellular_dom"/>
</dbReference>
<dbReference type="Gene3D" id="1.20.1070.10">
    <property type="entry name" value="Rhodopsin 7-helix transmembrane proteins"/>
    <property type="match status" value="1"/>
</dbReference>
<feature type="compositionally biased region" description="Basic residues" evidence="14">
    <location>
        <begin position="1389"/>
        <end position="1402"/>
    </location>
</feature>
<evidence type="ECO:0000259" key="18">
    <source>
        <dbReference type="PROSITE" id="PS50228"/>
    </source>
</evidence>
<dbReference type="PANTHER" id="PTHR12011:SF347">
    <property type="entry name" value="FI21270P1-RELATED"/>
    <property type="match status" value="1"/>
</dbReference>
<evidence type="ECO:0000256" key="15">
    <source>
        <dbReference type="SAM" id="Phobius"/>
    </source>
</evidence>
<feature type="compositionally biased region" description="Polar residues" evidence="14">
    <location>
        <begin position="1470"/>
        <end position="1483"/>
    </location>
</feature>
<sequence length="1715" mass="188054">MSHEELWLGTSPTLQPEAQQEDVPSEAALLPAPQISARHNCYQQPCRSIVRHSIKRWCRKEPFSYSQHDARFVDQSGTYVTETRGSSQMNASVTRASSLEASMAPPDVLASACGAHTLTNTDNTFTSAQQISLLLDEVAACDRASVRVADETLSFAGSSAAHCDKGFSCYNSGCSRDCDSPVTDRDELSCLHKIGQTQSGFCEPVYVMHESCSQSCCSSVSTSHAAHRRAPKCQLLSSDNHSESSLAAQCLLRSAAAETSKCSYSQSACDRKSQGLQLPLWLCVMRRYSEWSFNSLCSVTKSVPNRTQRPVKYQRKLTEMRCGWGPSTLHSLWIILMLLVTSSAVLAERQPYRTAYGCEGASLSITCEAGHVINVIRANYGRFSITICNTHGNTEWSVNCQSRRSKGVLADRCHGKPSCTIEAMTAIFGDGCPGTRKYLEAQYTCQTATTTTTTARPRPIWDVYSSRPPMFLPPTLSSNASRSESTSTTSTTQSTTLPSTSTLSTTSALVSSSKAGSVITTPVPLNKTENASDDNESGAGSKGSAALDERGVYNTSTTTSAPLQPTVTTTPLSTTTEERIRISPPSPPVLQSNADPTYDLPWCPPSFGRGLYWNWTRGGDVAVQSCPGGATGWARRKCYPSGWAGPADLGECRSAWLTALEARASSHDAVLSVADDLATVTANKALYGGDLTTAARLISTLARRMTLDVSSFPDARQKEALVTELLNNALSTASSLLAAGIGGPWGDLAPHERRHAVTQLMVGLEEAAFLLADALPRDTQAAYYDSHVLASARVVTADGSFVKFPSLEDQALDWTFADNVILSPEAIVENSERSATKAVFLTYRHLEDLLTPYDEALGTWSGSNVTRMVNSRVVSASLGHGRHIQLPKPVTIVFSLLRQENVTNPVCAFWDYTTASWSDEGCRVVLHNRSHVTCECDHLTNFAVIMEEQTSVVAVDTQSYVRVIVYAGCIICLVCLAASLVMFTLFKSLSTPCSAIHHQLCVCLLVAELVFVIGIWRTDLPILCGVVAGVLYYTILAAFTWVSLEGVQLYLSVARAVEYTSLRLRWWHYTIAYGLPLLVVSAAAIVDPFSFGTERYCWLRTDNYFVFSLVGPALALLVVHITLLGAALLHTCKLSPDDPLKSKEMARLASSKVWLRGSTTLLVLMVLTWTFGLLYLHRPTLALAIAFGALNAVHGIFVLSYYCFRNQKLLPRLCNQLAGVKGHRSSTLPPPSGPLISGPTSTLGSRGSLRQGASHPNNSTYQARSPAPTTTTTTTMNPYHPMGTFHQSLPRHQYHIRSHNPTDTCTLSTTTHTTITNTTTLLPHISTQEDSSSPSSSKVPLAPSAIAMFASSPNVINNLDEDASYKSFSRDSGHGGSEQEDSPRTHWTNTHHPHQQQHHLHQPRYTSSLSADLKNSYLAKLNRINNASDDNSNRLNLDNGNHLPSNSPFPWVESSSQMVSVPNAYSTSMNTNASVSTKSNNGRGPSPWNHTYMEIDHDVDPVYEEIERERWSRLNGHSSDVMQVSDLSDEDVKRNHTPSDMSRNSSRSYGDSRPLLPYYSQQQQQQLRQQQHQQKQLQQLQEQYALNEDRLRDFNNAQVSLDQGTLQRILMQQHQDQQQMQQQVLQQKPHLSRENLMTVAVLNGEQVVCRLSSPGHKAQPQQQQQQQQPNKSASPSCASSLATSPTSNGMPAHIVISRPPHLMQLQQQQQLYNDS</sequence>
<evidence type="ECO:0000256" key="9">
    <source>
        <dbReference type="ARBA" id="ARBA00023136"/>
    </source>
</evidence>
<feature type="compositionally biased region" description="Low complexity" evidence="14">
    <location>
        <begin position="475"/>
        <end position="513"/>
    </location>
</feature>
<accession>A0A979FL95</accession>
<feature type="domain" description="G-protein coupled receptors family 2 profile 1" evidence="17">
    <location>
        <begin position="603"/>
        <end position="656"/>
    </location>
</feature>
<dbReference type="PANTHER" id="PTHR12011">
    <property type="entry name" value="ADHESION G-PROTEIN COUPLED RECEPTOR"/>
    <property type="match status" value="1"/>
</dbReference>
<dbReference type="SUPFAM" id="SSF81321">
    <property type="entry name" value="Family A G protein-coupled receptor-like"/>
    <property type="match status" value="1"/>
</dbReference>
<dbReference type="RefSeq" id="XP_047737803.1">
    <property type="nucleotide sequence ID" value="XM_047881847.1"/>
</dbReference>
<evidence type="ECO:0000256" key="7">
    <source>
        <dbReference type="ARBA" id="ARBA00022989"/>
    </source>
</evidence>
<keyword evidence="20" id="KW-1185">Reference proteome</keyword>
<keyword evidence="10" id="KW-1015">Disulfide bond</keyword>
<keyword evidence="3" id="KW-1003">Cell membrane</keyword>
<feature type="compositionally biased region" description="Polar residues" evidence="14">
    <location>
        <begin position="1670"/>
        <end position="1689"/>
    </location>
</feature>
<dbReference type="PRINTS" id="PR00249">
    <property type="entry name" value="GPCRSECRETIN"/>
</dbReference>
<keyword evidence="9 15" id="KW-0472">Membrane</keyword>
<evidence type="ECO:0000256" key="14">
    <source>
        <dbReference type="SAM" id="MobiDB-lite"/>
    </source>
</evidence>
<dbReference type="GO" id="GO:0007166">
    <property type="term" value="P:cell surface receptor signaling pathway"/>
    <property type="evidence" value="ECO:0007669"/>
    <property type="project" value="InterPro"/>
</dbReference>
<comment type="similarity">
    <text evidence="2">Belongs to the G-protein coupled receptor 2 family. LN-TM7 subfamily.</text>
</comment>
<organism evidence="20 21">
    <name type="scientific">Hyalella azteca</name>
    <name type="common">Amphipod</name>
    <dbReference type="NCBI Taxonomy" id="294128"/>
    <lineage>
        <taxon>Eukaryota</taxon>
        <taxon>Metazoa</taxon>
        <taxon>Ecdysozoa</taxon>
        <taxon>Arthropoda</taxon>
        <taxon>Crustacea</taxon>
        <taxon>Multicrustacea</taxon>
        <taxon>Malacostraca</taxon>
        <taxon>Eumalacostraca</taxon>
        <taxon>Peracarida</taxon>
        <taxon>Amphipoda</taxon>
        <taxon>Senticaudata</taxon>
        <taxon>Talitrida</taxon>
        <taxon>Talitroidea</taxon>
        <taxon>Hyalellidae</taxon>
        <taxon>Hyalella</taxon>
    </lineage>
</organism>
<keyword evidence="7 15" id="KW-1133">Transmembrane helix</keyword>
<evidence type="ECO:0000256" key="4">
    <source>
        <dbReference type="ARBA" id="ARBA00022692"/>
    </source>
</evidence>
<dbReference type="Proteomes" id="UP000694843">
    <property type="component" value="Unplaced"/>
</dbReference>
<feature type="transmembrane region" description="Helical" evidence="15">
    <location>
        <begin position="1181"/>
        <end position="1204"/>
    </location>
</feature>
<feature type="region of interest" description="Disordered" evidence="14">
    <location>
        <begin position="472"/>
        <end position="593"/>
    </location>
</feature>
<feature type="domain" description="G-protein coupled receptors family 2 profile 2" evidence="19">
    <location>
        <begin position="961"/>
        <end position="1206"/>
    </location>
</feature>
<dbReference type="Gene3D" id="1.25.40.610">
    <property type="match status" value="1"/>
</dbReference>
<keyword evidence="6" id="KW-0430">Lectin</keyword>
<feature type="compositionally biased region" description="Polar residues" evidence="14">
    <location>
        <begin position="1254"/>
        <end position="1263"/>
    </location>
</feature>
<name>A0A979FL95_HYAAZ</name>
<feature type="compositionally biased region" description="Low complexity" evidence="14">
    <location>
        <begin position="566"/>
        <end position="575"/>
    </location>
</feature>
<keyword evidence="13" id="KW-0175">Coiled coil</keyword>
<dbReference type="Gene3D" id="2.60.220.50">
    <property type="match status" value="1"/>
</dbReference>
<dbReference type="SUPFAM" id="SSF111418">
    <property type="entry name" value="Hormone receptor domain"/>
    <property type="match status" value="1"/>
</dbReference>
<dbReference type="InterPro" id="IPR043159">
    <property type="entry name" value="Lectin_gal-bd_sf"/>
</dbReference>
<dbReference type="Pfam" id="PF16489">
    <property type="entry name" value="GAIN"/>
    <property type="match status" value="1"/>
</dbReference>
<evidence type="ECO:0000259" key="19">
    <source>
        <dbReference type="PROSITE" id="PS50261"/>
    </source>
</evidence>
<dbReference type="InterPro" id="IPR000832">
    <property type="entry name" value="GPCR_2_secretin-like"/>
</dbReference>
<feature type="transmembrane region" description="Helical" evidence="15">
    <location>
        <begin position="1030"/>
        <end position="1054"/>
    </location>
</feature>
<feature type="region of interest" description="Disordered" evidence="14">
    <location>
        <begin position="1221"/>
        <end position="1279"/>
    </location>
</feature>
<evidence type="ECO:0000256" key="10">
    <source>
        <dbReference type="ARBA" id="ARBA00023157"/>
    </source>
</evidence>
<dbReference type="PROSITE" id="PS50228">
    <property type="entry name" value="SUEL_LECTIN"/>
    <property type="match status" value="1"/>
</dbReference>
<evidence type="ECO:0000259" key="17">
    <source>
        <dbReference type="PROSITE" id="PS50227"/>
    </source>
</evidence>
<feature type="compositionally biased region" description="Polar residues" evidence="14">
    <location>
        <begin position="1538"/>
        <end position="1549"/>
    </location>
</feature>
<feature type="coiled-coil region" evidence="13">
    <location>
        <begin position="1560"/>
        <end position="1597"/>
    </location>
</feature>
<dbReference type="Pfam" id="PF00002">
    <property type="entry name" value="7tm_2"/>
    <property type="match status" value="1"/>
</dbReference>
<dbReference type="Pfam" id="PF02140">
    <property type="entry name" value="SUEL_Lectin"/>
    <property type="match status" value="1"/>
</dbReference>
<evidence type="ECO:0000256" key="13">
    <source>
        <dbReference type="SAM" id="Coils"/>
    </source>
</evidence>
<feature type="transmembrane region" description="Helical" evidence="15">
    <location>
        <begin position="1106"/>
        <end position="1132"/>
    </location>
</feature>
<keyword evidence="12" id="KW-0807">Transducer</keyword>
<dbReference type="Gene3D" id="2.60.120.740">
    <property type="match status" value="1"/>
</dbReference>
<dbReference type="InterPro" id="IPR046338">
    <property type="entry name" value="GAIN_dom_sf"/>
</dbReference>
<evidence type="ECO:0000256" key="12">
    <source>
        <dbReference type="ARBA" id="ARBA00023224"/>
    </source>
</evidence>
<feature type="region of interest" description="Disordered" evidence="14">
    <location>
        <begin position="1"/>
        <end position="22"/>
    </location>
</feature>
<dbReference type="GeneID" id="108673625"/>
<dbReference type="CDD" id="cd22830">
    <property type="entry name" value="Gal_Rha_Lectin_dCirl"/>
    <property type="match status" value="1"/>
</dbReference>
<keyword evidence="8" id="KW-0297">G-protein coupled receptor</keyword>
<feature type="region of interest" description="Disordered" evidence="14">
    <location>
        <begin position="1522"/>
        <end position="1555"/>
    </location>
</feature>
<dbReference type="InterPro" id="IPR017981">
    <property type="entry name" value="GPCR_2-like_7TM"/>
</dbReference>
<dbReference type="GO" id="GO:0005886">
    <property type="term" value="C:plasma membrane"/>
    <property type="evidence" value="ECO:0007669"/>
    <property type="project" value="UniProtKB-SubCell"/>
</dbReference>
<dbReference type="Pfam" id="PF01825">
    <property type="entry name" value="GPS"/>
    <property type="match status" value="1"/>
</dbReference>
<evidence type="ECO:0000256" key="3">
    <source>
        <dbReference type="ARBA" id="ARBA00022475"/>
    </source>
</evidence>
<feature type="transmembrane region" description="Helical" evidence="15">
    <location>
        <begin position="1153"/>
        <end position="1175"/>
    </location>
</feature>
<dbReference type="Gene3D" id="4.10.1240.10">
    <property type="entry name" value="GPCR, family 2, extracellular hormone receptor domain"/>
    <property type="match status" value="1"/>
</dbReference>
<dbReference type="PROSITE" id="PS50261">
    <property type="entry name" value="G_PROTEIN_RECEP_F2_4"/>
    <property type="match status" value="1"/>
</dbReference>
<protein>
    <submittedName>
        <fullName evidence="21">Latrophilin Cirl isoform X2</fullName>
    </submittedName>
</protein>
<feature type="domain" description="SUEL-type lectin" evidence="18">
    <location>
        <begin position="357"/>
        <end position="446"/>
    </location>
</feature>
<reference evidence="21" key="1">
    <citation type="submission" date="2025-08" db="UniProtKB">
        <authorList>
            <consortium name="RefSeq"/>
        </authorList>
    </citation>
    <scope>IDENTIFICATION</scope>
    <source>
        <tissue evidence="21">Whole organism</tissue>
    </source>
</reference>
<dbReference type="GO" id="GO:0004930">
    <property type="term" value="F:G protein-coupled receptor activity"/>
    <property type="evidence" value="ECO:0007669"/>
    <property type="project" value="UniProtKB-KW"/>
</dbReference>
<dbReference type="InterPro" id="IPR000922">
    <property type="entry name" value="Lectin_gal-bd_dom"/>
</dbReference>
<feature type="region of interest" description="Disordered" evidence="14">
    <location>
        <begin position="1366"/>
        <end position="1405"/>
    </location>
</feature>
<dbReference type="InterPro" id="IPR057244">
    <property type="entry name" value="GAIN_B"/>
</dbReference>
<dbReference type="GO" id="GO:0030246">
    <property type="term" value="F:carbohydrate binding"/>
    <property type="evidence" value="ECO:0007669"/>
    <property type="project" value="UniProtKB-KW"/>
</dbReference>
<feature type="compositionally biased region" description="Low complexity" evidence="14">
    <location>
        <begin position="1704"/>
        <end position="1715"/>
    </location>
</feature>
<feature type="compositionally biased region" description="Low complexity" evidence="14">
    <location>
        <begin position="1659"/>
        <end position="1669"/>
    </location>
</feature>
<evidence type="ECO:0000313" key="21">
    <source>
        <dbReference type="RefSeq" id="XP_047737803.1"/>
    </source>
</evidence>
<gene>
    <name evidence="21" type="primary">LOC108673625</name>
</gene>
<dbReference type="PROSITE" id="PS50227">
    <property type="entry name" value="G_PROTEIN_RECEP_F2_3"/>
    <property type="match status" value="1"/>
</dbReference>
<dbReference type="FunFam" id="2.60.120.740:FF:000001">
    <property type="entry name" value="Adhesion G protein-coupled receptor L2"/>
    <property type="match status" value="1"/>
</dbReference>
<dbReference type="SMART" id="SM00303">
    <property type="entry name" value="GPS"/>
    <property type="match status" value="1"/>
</dbReference>
<comment type="subcellular location">
    <subcellularLocation>
        <location evidence="1">Cell membrane</location>
        <topology evidence="1">Multi-pass membrane protein</topology>
    </subcellularLocation>
</comment>
<dbReference type="InterPro" id="IPR032471">
    <property type="entry name" value="AGRL2-4_GAIN_subdom_A"/>
</dbReference>
<keyword evidence="4 15" id="KW-0812">Transmembrane</keyword>
<feature type="region of interest" description="Disordered" evidence="14">
    <location>
        <begin position="1470"/>
        <end position="1490"/>
    </location>
</feature>
<evidence type="ECO:0000256" key="1">
    <source>
        <dbReference type="ARBA" id="ARBA00004651"/>
    </source>
</evidence>
<proteinExistence type="inferred from homology"/>
<feature type="compositionally biased region" description="Polar residues" evidence="14">
    <location>
        <begin position="553"/>
        <end position="565"/>
    </location>
</feature>
<evidence type="ECO:0000256" key="5">
    <source>
        <dbReference type="ARBA" id="ARBA00022729"/>
    </source>
</evidence>
<dbReference type="PROSITE" id="PS50221">
    <property type="entry name" value="GAIN_B"/>
    <property type="match status" value="1"/>
</dbReference>